<dbReference type="HOGENOM" id="CLU_104069_0_0_0"/>
<gene>
    <name evidence="1" type="ORF">J421_5098</name>
</gene>
<dbReference type="InterPro" id="IPR007061">
    <property type="entry name" value="MST-like"/>
</dbReference>
<dbReference type="SUPFAM" id="SSF109854">
    <property type="entry name" value="DinB/YfiT-like putative metalloenzymes"/>
    <property type="match status" value="1"/>
</dbReference>
<evidence type="ECO:0008006" key="3">
    <source>
        <dbReference type="Google" id="ProtNLM"/>
    </source>
</evidence>
<evidence type="ECO:0000313" key="1">
    <source>
        <dbReference type="EMBL" id="AHG92633.1"/>
    </source>
</evidence>
<sequence length="179" mass="19687">MLPSPLRIEPIAGYTPTIGRLVGMLSYARSTTLAAVRGLTIPELDHLHDAESNSIGALLAHMAAVERSYQVLTFEARLLSAQEQAQWSTALQLGAAGRRALRGEPLEHYLDALAAARRSTLEALAARDDDWLERSVGPAPAINAHWAWFHVAEDEVNHRGQIRWLRARLPKPDTSEAVT</sequence>
<dbReference type="KEGG" id="gba:J421_5098"/>
<dbReference type="PATRIC" id="fig|861299.3.peg.5153"/>
<dbReference type="Pfam" id="PF04978">
    <property type="entry name" value="MST"/>
    <property type="match status" value="1"/>
</dbReference>
<keyword evidence="2" id="KW-1185">Reference proteome</keyword>
<dbReference type="Proteomes" id="UP000019151">
    <property type="component" value="Plasmid 1"/>
</dbReference>
<evidence type="ECO:0000313" key="2">
    <source>
        <dbReference type="Proteomes" id="UP000019151"/>
    </source>
</evidence>
<dbReference type="InParanoid" id="W0RSS4"/>
<dbReference type="EMBL" id="CP007129">
    <property type="protein sequence ID" value="AHG92633.1"/>
    <property type="molecule type" value="Genomic_DNA"/>
</dbReference>
<geneLocation type="plasmid" evidence="1 2">
    <name>1</name>
</geneLocation>
<name>W0RSS4_9BACT</name>
<dbReference type="OrthoDB" id="117483at2"/>
<protein>
    <recommendedName>
        <fullName evidence="3">DinB family protein</fullName>
    </recommendedName>
</protein>
<proteinExistence type="predicted"/>
<dbReference type="Gene3D" id="1.20.120.450">
    <property type="entry name" value="dinb family like domain"/>
    <property type="match status" value="1"/>
</dbReference>
<organism evidence="1 2">
    <name type="scientific">Gemmatirosa kalamazoonensis</name>
    <dbReference type="NCBI Taxonomy" id="861299"/>
    <lineage>
        <taxon>Bacteria</taxon>
        <taxon>Pseudomonadati</taxon>
        <taxon>Gemmatimonadota</taxon>
        <taxon>Gemmatimonadia</taxon>
        <taxon>Gemmatimonadales</taxon>
        <taxon>Gemmatimonadaceae</taxon>
        <taxon>Gemmatirosa</taxon>
    </lineage>
</organism>
<dbReference type="InterPro" id="IPR034660">
    <property type="entry name" value="DinB/YfiT-like"/>
</dbReference>
<dbReference type="RefSeq" id="WP_025413964.1">
    <property type="nucleotide sequence ID" value="NZ_CP007129.1"/>
</dbReference>
<reference evidence="1 2" key="1">
    <citation type="journal article" date="2014" name="Genome Announc.">
        <title>Genome Sequence and Methylome of Soil Bacterium Gemmatirosa kalamazoonensis KBS708T, a Member of the Rarely Cultivated Gemmatimonadetes Phylum.</title>
        <authorList>
            <person name="Debruyn J.M."/>
            <person name="Radosevich M."/>
            <person name="Wommack K.E."/>
            <person name="Polson S.W."/>
            <person name="Hauser L.J."/>
            <person name="Fawaz M.N."/>
            <person name="Korlach J."/>
            <person name="Tsai Y.C."/>
        </authorList>
    </citation>
    <scope>NUCLEOTIDE SEQUENCE [LARGE SCALE GENOMIC DNA]</scope>
    <source>
        <strain evidence="1 2">KBS708</strain>
        <plasmid evidence="2">Plasmid 1</plasmid>
    </source>
</reference>
<dbReference type="AlphaFoldDB" id="W0RSS4"/>
<keyword evidence="1" id="KW-0614">Plasmid</keyword>
<accession>W0RSS4</accession>